<evidence type="ECO:0000313" key="1">
    <source>
        <dbReference type="EMBL" id="AET60560.1"/>
    </source>
</evidence>
<sequence length="84" mass="9831">MTIIIQKLVFSRETFSEKERKFIKTFSKSGLRGKNRKCGDLEIKNFQTMSMPKIGEGYFIEKDKMKADQLVRNTSLCKPDYSLK</sequence>
<protein>
    <submittedName>
        <fullName evidence="1">Uncharacterized protein</fullName>
    </submittedName>
</protein>
<name>G7W171_PAETH</name>
<reference evidence="1 2" key="3">
    <citation type="journal article" date="2012" name="J. Bacteriol.">
        <title>Genome Sequence of Paenibacillus terrae HPL-003, a Xylanase-Producing Bacterium Isolated from Soil Found in Forest Residue.</title>
        <authorList>
            <person name="Shin S.H."/>
            <person name="Kim S."/>
            <person name="Kim J.Y."/>
            <person name="Song H.Y."/>
            <person name="Cho S.J."/>
            <person name="Kim D.R."/>
            <person name="Lee K.I."/>
            <person name="Lim H.K."/>
            <person name="Park N.J."/>
            <person name="Hwang I.T."/>
            <person name="Yang K.S."/>
        </authorList>
    </citation>
    <scope>NUCLEOTIDE SEQUENCE [LARGE SCALE GENOMIC DNA]</scope>
    <source>
        <strain evidence="1 2">HPL-003</strain>
    </source>
</reference>
<proteinExistence type="predicted"/>
<reference evidence="2" key="1">
    <citation type="submission" date="2011-11" db="EMBL/GenBank/DDBJ databases">
        <title>Complete sequence of Paenibacillus terrae HPL-003.</title>
        <authorList>
            <person name="Shin S.H."/>
            <person name="Kim S."/>
            <person name="Kim J.Y."/>
        </authorList>
    </citation>
    <scope>NUCLEOTIDE SEQUENCE [LARGE SCALE GENOMIC DNA]</scope>
    <source>
        <strain evidence="2">HPL-003</strain>
    </source>
</reference>
<accession>G7W171</accession>
<reference key="2">
    <citation type="submission" date="2011-11" db="EMBL/GenBank/DDBJ databases">
        <authorList>
            <person name="Shin S.H."/>
            <person name="Kim S."/>
            <person name="Kim J.Y."/>
        </authorList>
    </citation>
    <scope>NUCLEOTIDE SEQUENCE</scope>
    <source>
        <strain>HPL-003</strain>
    </source>
</reference>
<dbReference type="AlphaFoldDB" id="G7W171"/>
<evidence type="ECO:0000313" key="2">
    <source>
        <dbReference type="Proteomes" id="UP000005876"/>
    </source>
</evidence>
<dbReference type="KEGG" id="pta:HPL003_19100"/>
<dbReference type="STRING" id="985665.HPL003_19100"/>
<organism evidence="1 2">
    <name type="scientific">Paenibacillus terrae (strain HPL-003)</name>
    <dbReference type="NCBI Taxonomy" id="985665"/>
    <lineage>
        <taxon>Bacteria</taxon>
        <taxon>Bacillati</taxon>
        <taxon>Bacillota</taxon>
        <taxon>Bacilli</taxon>
        <taxon>Bacillales</taxon>
        <taxon>Paenibacillaceae</taxon>
        <taxon>Paenibacillus</taxon>
    </lineage>
</organism>
<gene>
    <name evidence="1" type="ordered locus">HPL003_19100</name>
</gene>
<dbReference type="Proteomes" id="UP000005876">
    <property type="component" value="Chromosome"/>
</dbReference>
<dbReference type="EMBL" id="CP003107">
    <property type="protein sequence ID" value="AET60560.1"/>
    <property type="molecule type" value="Genomic_DNA"/>
</dbReference>
<dbReference type="HOGENOM" id="CLU_2524453_0_0_9"/>